<proteinExistence type="predicted"/>
<accession>A0AAN7TD54</accession>
<sequence length="362" mass="40916">MEDIYRSDLDESALKTRPASIERCVVLRRSKHKPQDKCYKYCAKPSDVVKVAMSSTPITPASASASASVAPAQSSDNSNSNQSVDATAHAVAENPPPSPSPDVNPAEVSVAIDRGVEYRIDQSRRRTRVETPIPAPLIGDGSGDYITRVVGHDLVHGPDIDRPPLQSRLDSRPAADRPPFQSGLVNGPDTDRPRFGRRNAMVPHLAAAEEGERARQMEMRRQENFSRPQPQERRSRMRRRQYRTIYEEEEQGEEMEDRANRLERAGYEEVELTERGVEQLRENFGLTPLLNDTILTRRATFTAWAEVPAARSQAVQEEWRDLHVGNHGNTSPTLGLWREDEDLRLLSDTMRAREVREVHLRE</sequence>
<protein>
    <submittedName>
        <fullName evidence="2">Uncharacterized protein</fullName>
    </submittedName>
</protein>
<feature type="compositionally biased region" description="Basic and acidic residues" evidence="1">
    <location>
        <begin position="210"/>
        <end position="234"/>
    </location>
</feature>
<reference evidence="2" key="1">
    <citation type="submission" date="2023-08" db="EMBL/GenBank/DDBJ databases">
        <title>Black Yeasts Isolated from many extreme environments.</title>
        <authorList>
            <person name="Coleine C."/>
            <person name="Stajich J.E."/>
            <person name="Selbmann L."/>
        </authorList>
    </citation>
    <scope>NUCLEOTIDE SEQUENCE</scope>
    <source>
        <strain evidence="2">CCFEE 5401</strain>
    </source>
</reference>
<dbReference type="Proteomes" id="UP001310890">
    <property type="component" value="Unassembled WGS sequence"/>
</dbReference>
<evidence type="ECO:0000313" key="2">
    <source>
        <dbReference type="EMBL" id="KAK5108067.1"/>
    </source>
</evidence>
<dbReference type="AlphaFoldDB" id="A0AAN7TD54"/>
<organism evidence="2 3">
    <name type="scientific">Meristemomyces frigidus</name>
    <dbReference type="NCBI Taxonomy" id="1508187"/>
    <lineage>
        <taxon>Eukaryota</taxon>
        <taxon>Fungi</taxon>
        <taxon>Dikarya</taxon>
        <taxon>Ascomycota</taxon>
        <taxon>Pezizomycotina</taxon>
        <taxon>Dothideomycetes</taxon>
        <taxon>Dothideomycetidae</taxon>
        <taxon>Mycosphaerellales</taxon>
        <taxon>Teratosphaeriaceae</taxon>
        <taxon>Meristemomyces</taxon>
    </lineage>
</organism>
<comment type="caution">
    <text evidence="2">The sequence shown here is derived from an EMBL/GenBank/DDBJ whole genome shotgun (WGS) entry which is preliminary data.</text>
</comment>
<name>A0AAN7TD54_9PEZI</name>
<feature type="compositionally biased region" description="Low complexity" evidence="1">
    <location>
        <begin position="57"/>
        <end position="83"/>
    </location>
</feature>
<feature type="region of interest" description="Disordered" evidence="1">
    <location>
        <begin position="57"/>
        <end position="106"/>
    </location>
</feature>
<gene>
    <name evidence="2" type="ORF">LTR62_008841</name>
</gene>
<dbReference type="EMBL" id="JAVRRL010000097">
    <property type="protein sequence ID" value="KAK5108067.1"/>
    <property type="molecule type" value="Genomic_DNA"/>
</dbReference>
<feature type="region of interest" description="Disordered" evidence="1">
    <location>
        <begin position="156"/>
        <end position="238"/>
    </location>
</feature>
<evidence type="ECO:0000313" key="3">
    <source>
        <dbReference type="Proteomes" id="UP001310890"/>
    </source>
</evidence>
<evidence type="ECO:0000256" key="1">
    <source>
        <dbReference type="SAM" id="MobiDB-lite"/>
    </source>
</evidence>